<proteinExistence type="predicted"/>
<feature type="transmembrane region" description="Helical" evidence="1">
    <location>
        <begin position="61"/>
        <end position="78"/>
    </location>
</feature>
<feature type="transmembrane region" description="Helical" evidence="1">
    <location>
        <begin position="12"/>
        <end position="32"/>
    </location>
</feature>
<dbReference type="PATRIC" id="fig|1423804.4.peg.2367"/>
<dbReference type="STRING" id="1423804.FD14_GL002182"/>
<comment type="caution">
    <text evidence="2">The sequence shown here is derived from an EMBL/GenBank/DDBJ whole genome shotgun (WGS) entry which is preliminary data.</text>
</comment>
<feature type="transmembrane region" description="Helical" evidence="1">
    <location>
        <begin position="202"/>
        <end position="220"/>
    </location>
</feature>
<dbReference type="Proteomes" id="UP000051442">
    <property type="component" value="Unassembled WGS sequence"/>
</dbReference>
<keyword evidence="1" id="KW-1133">Transmembrane helix</keyword>
<sequence>MIIVKQIVWHERTAFGALLTMAAGGLDAYSYLEHGEVFAGLQTGNLILFGVQLGQGHFAGSGRYLISLTAFFIGTIIVRALQEHAWLGAHDKTRRETIVLYAAALLLVSAAISPWVSDQVATVLLSIAAAAELQEFRRLNAGPFTPLMMTGNLRTLADSFFSATWRHDAAASQQLRRTGTIMLTFAIGAGLVAFLRQWMSEFTVVVPAVGLLIAWGYLLMTPAETGDA</sequence>
<reference evidence="2 3" key="1">
    <citation type="journal article" date="2015" name="Genome Announc.">
        <title>Expanding the biotechnology potential of lactobacilli through comparative genomics of 213 strains and associated genera.</title>
        <authorList>
            <person name="Sun Z."/>
            <person name="Harris H.M."/>
            <person name="McCann A."/>
            <person name="Guo C."/>
            <person name="Argimon S."/>
            <person name="Zhang W."/>
            <person name="Yang X."/>
            <person name="Jeffery I.B."/>
            <person name="Cooney J.C."/>
            <person name="Kagawa T.F."/>
            <person name="Liu W."/>
            <person name="Song Y."/>
            <person name="Salvetti E."/>
            <person name="Wrobel A."/>
            <person name="Rasinkangas P."/>
            <person name="Parkhill J."/>
            <person name="Rea M.C."/>
            <person name="O'Sullivan O."/>
            <person name="Ritari J."/>
            <person name="Douillard F.P."/>
            <person name="Paul Ross R."/>
            <person name="Yang R."/>
            <person name="Briner A.E."/>
            <person name="Felis G.E."/>
            <person name="de Vos W.M."/>
            <person name="Barrangou R."/>
            <person name="Klaenhammer T.R."/>
            <person name="Caufield P.W."/>
            <person name="Cui Y."/>
            <person name="Zhang H."/>
            <person name="O'Toole P.W."/>
        </authorList>
    </citation>
    <scope>NUCLEOTIDE SEQUENCE [LARGE SCALE GENOMIC DNA]</scope>
    <source>
        <strain evidence="2 3">DSM 23365</strain>
    </source>
</reference>
<protein>
    <recommendedName>
        <fullName evidence="4">DUF1275 domain-containing protein</fullName>
    </recommendedName>
</protein>
<dbReference type="EMBL" id="AYZM01000035">
    <property type="protein sequence ID" value="KRN26393.1"/>
    <property type="molecule type" value="Genomic_DNA"/>
</dbReference>
<evidence type="ECO:0000256" key="1">
    <source>
        <dbReference type="SAM" id="Phobius"/>
    </source>
</evidence>
<evidence type="ECO:0008006" key="4">
    <source>
        <dbReference type="Google" id="ProtNLM"/>
    </source>
</evidence>
<dbReference type="PANTHER" id="PTHR37314:SF4">
    <property type="entry name" value="UPF0700 TRANSMEMBRANE PROTEIN YOAK"/>
    <property type="match status" value="1"/>
</dbReference>
<keyword evidence="1" id="KW-0472">Membrane</keyword>
<feature type="transmembrane region" description="Helical" evidence="1">
    <location>
        <begin position="175"/>
        <end position="195"/>
    </location>
</feature>
<evidence type="ECO:0000313" key="2">
    <source>
        <dbReference type="EMBL" id="KRN26393.1"/>
    </source>
</evidence>
<keyword evidence="1" id="KW-0812">Transmembrane</keyword>
<feature type="transmembrane region" description="Helical" evidence="1">
    <location>
        <begin position="98"/>
        <end position="116"/>
    </location>
</feature>
<dbReference type="AlphaFoldDB" id="A0A0R2FD25"/>
<keyword evidence="3" id="KW-1185">Reference proteome</keyword>
<evidence type="ECO:0000313" key="3">
    <source>
        <dbReference type="Proteomes" id="UP000051442"/>
    </source>
</evidence>
<gene>
    <name evidence="2" type="ORF">FD14_GL002182</name>
</gene>
<dbReference type="InterPro" id="IPR010699">
    <property type="entry name" value="DUF1275"/>
</dbReference>
<dbReference type="Pfam" id="PF06912">
    <property type="entry name" value="DUF1275"/>
    <property type="match status" value="1"/>
</dbReference>
<accession>A0A0R2FD25</accession>
<name>A0A0R2FD25_9LACO</name>
<dbReference type="PANTHER" id="PTHR37314">
    <property type="entry name" value="SLR0142 PROTEIN"/>
    <property type="match status" value="1"/>
</dbReference>
<organism evidence="2 3">
    <name type="scientific">Secundilactobacillus similis DSM 23365 = JCM 2765</name>
    <dbReference type="NCBI Taxonomy" id="1423804"/>
    <lineage>
        <taxon>Bacteria</taxon>
        <taxon>Bacillati</taxon>
        <taxon>Bacillota</taxon>
        <taxon>Bacilli</taxon>
        <taxon>Lactobacillales</taxon>
        <taxon>Lactobacillaceae</taxon>
        <taxon>Secundilactobacillus</taxon>
    </lineage>
</organism>